<dbReference type="GO" id="GO:0006355">
    <property type="term" value="P:regulation of DNA-templated transcription"/>
    <property type="evidence" value="ECO:0007669"/>
    <property type="project" value="InterPro"/>
</dbReference>
<dbReference type="PROSITE" id="PS50045">
    <property type="entry name" value="SIGMA54_INTERACT_4"/>
    <property type="match status" value="1"/>
</dbReference>
<feature type="domain" description="Sigma-54 factor interaction" evidence="5">
    <location>
        <begin position="36"/>
        <end position="265"/>
    </location>
</feature>
<evidence type="ECO:0000256" key="2">
    <source>
        <dbReference type="ARBA" id="ARBA00022840"/>
    </source>
</evidence>
<dbReference type="GO" id="GO:0005524">
    <property type="term" value="F:ATP binding"/>
    <property type="evidence" value="ECO:0007669"/>
    <property type="project" value="UniProtKB-KW"/>
</dbReference>
<evidence type="ECO:0000256" key="3">
    <source>
        <dbReference type="ARBA" id="ARBA00023015"/>
    </source>
</evidence>
<proteinExistence type="predicted"/>
<accession>A0A445MTB4</accession>
<evidence type="ECO:0000256" key="4">
    <source>
        <dbReference type="ARBA" id="ARBA00023163"/>
    </source>
</evidence>
<keyword evidence="3" id="KW-0805">Transcription regulation</keyword>
<dbReference type="InterPro" id="IPR002197">
    <property type="entry name" value="HTH_Fis"/>
</dbReference>
<dbReference type="PRINTS" id="PR01590">
    <property type="entry name" value="HTHFIS"/>
</dbReference>
<dbReference type="InterPro" id="IPR025662">
    <property type="entry name" value="Sigma_54_int_dom_ATP-bd_1"/>
</dbReference>
<keyword evidence="2" id="KW-0067">ATP-binding</keyword>
<evidence type="ECO:0000256" key="1">
    <source>
        <dbReference type="ARBA" id="ARBA00022741"/>
    </source>
</evidence>
<dbReference type="AlphaFoldDB" id="A0A445MTB4"/>
<dbReference type="CDD" id="cd00009">
    <property type="entry name" value="AAA"/>
    <property type="match status" value="1"/>
</dbReference>
<dbReference type="FunFam" id="3.40.50.300:FF:000006">
    <property type="entry name" value="DNA-binding transcriptional regulator NtrC"/>
    <property type="match status" value="1"/>
</dbReference>
<name>A0A445MTB4_9BACT</name>
<dbReference type="PANTHER" id="PTHR32071">
    <property type="entry name" value="TRANSCRIPTIONAL REGULATORY PROTEIN"/>
    <property type="match status" value="1"/>
</dbReference>
<dbReference type="InterPro" id="IPR058031">
    <property type="entry name" value="AAA_lid_NorR"/>
</dbReference>
<dbReference type="Gene3D" id="1.10.8.60">
    <property type="match status" value="1"/>
</dbReference>
<dbReference type="InterPro" id="IPR003593">
    <property type="entry name" value="AAA+_ATPase"/>
</dbReference>
<sequence>MAQQAVNQLFSEISEIEDHLVVDGGDKQSQRKFGDIIGNSNNMHDVFSLIESVADSDSTIIINGETGTGKGLIAREIHKHSNRKNKPFVQINCGAIPENLLESELFGHVRGAFTGATSPKLGKFEIANSGTIFLDEIGDMSHDLQVKLLRVLEEKEFEQVGGCKTIRVDVRVIAATHRDLEEEVQKGNFREDLFYRLYVIPIALPPLRDRKSDIPLLTAHFLKYFNEKNKRNVNGVSEEAMEIIMNHSWKGNVRELKNMVESLVVLKGDGTINPVDLPKKLTKTIIPRVLPRIEISQEGICLSTAVSEFEKNLIVQCLEQTKWVKKKAAKLLQVNRTTLVEKIKRHQLEQAAVSM</sequence>
<dbReference type="InterPro" id="IPR009057">
    <property type="entry name" value="Homeodomain-like_sf"/>
</dbReference>
<organism evidence="6">
    <name type="scientific">uncultured Desulfobacterium sp</name>
    <dbReference type="NCBI Taxonomy" id="201089"/>
    <lineage>
        <taxon>Bacteria</taxon>
        <taxon>Pseudomonadati</taxon>
        <taxon>Thermodesulfobacteriota</taxon>
        <taxon>Desulfobacteria</taxon>
        <taxon>Desulfobacterales</taxon>
        <taxon>Desulfobacteriaceae</taxon>
        <taxon>Desulfobacterium</taxon>
        <taxon>environmental samples</taxon>
    </lineage>
</organism>
<dbReference type="Pfam" id="PF02954">
    <property type="entry name" value="HTH_8"/>
    <property type="match status" value="1"/>
</dbReference>
<dbReference type="InterPro" id="IPR027417">
    <property type="entry name" value="P-loop_NTPase"/>
</dbReference>
<dbReference type="SMART" id="SM00382">
    <property type="entry name" value="AAA"/>
    <property type="match status" value="1"/>
</dbReference>
<dbReference type="SUPFAM" id="SSF46689">
    <property type="entry name" value="Homeodomain-like"/>
    <property type="match status" value="1"/>
</dbReference>
<keyword evidence="1" id="KW-0547">Nucleotide-binding</keyword>
<protein>
    <submittedName>
        <fullName evidence="6">DNA-binding transcriptional activator</fullName>
    </submittedName>
</protein>
<gene>
    <name evidence="6" type="ORF">PITCH_A1500022</name>
</gene>
<evidence type="ECO:0000313" key="6">
    <source>
        <dbReference type="EMBL" id="SPD72708.1"/>
    </source>
</evidence>
<keyword evidence="4" id="KW-0804">Transcription</keyword>
<keyword evidence="6" id="KW-0238">DNA-binding</keyword>
<dbReference type="InterPro" id="IPR002078">
    <property type="entry name" value="Sigma_54_int"/>
</dbReference>
<dbReference type="Gene3D" id="1.10.10.60">
    <property type="entry name" value="Homeodomain-like"/>
    <property type="match status" value="1"/>
</dbReference>
<dbReference type="Gene3D" id="3.40.50.300">
    <property type="entry name" value="P-loop containing nucleotide triphosphate hydrolases"/>
    <property type="match status" value="1"/>
</dbReference>
<evidence type="ECO:0000259" key="5">
    <source>
        <dbReference type="PROSITE" id="PS50045"/>
    </source>
</evidence>
<dbReference type="PROSITE" id="PS00675">
    <property type="entry name" value="SIGMA54_INTERACT_1"/>
    <property type="match status" value="1"/>
</dbReference>
<dbReference type="Pfam" id="PF00158">
    <property type="entry name" value="Sigma54_activat"/>
    <property type="match status" value="1"/>
</dbReference>
<dbReference type="SUPFAM" id="SSF52540">
    <property type="entry name" value="P-loop containing nucleoside triphosphate hydrolases"/>
    <property type="match status" value="1"/>
</dbReference>
<dbReference type="EMBL" id="OJIN01000058">
    <property type="protein sequence ID" value="SPD72708.1"/>
    <property type="molecule type" value="Genomic_DNA"/>
</dbReference>
<dbReference type="PANTHER" id="PTHR32071:SF57">
    <property type="entry name" value="C4-DICARBOXYLATE TRANSPORT TRANSCRIPTIONAL REGULATORY PROTEIN DCTD"/>
    <property type="match status" value="1"/>
</dbReference>
<dbReference type="GO" id="GO:0043565">
    <property type="term" value="F:sequence-specific DNA binding"/>
    <property type="evidence" value="ECO:0007669"/>
    <property type="project" value="InterPro"/>
</dbReference>
<reference evidence="6" key="1">
    <citation type="submission" date="2018-01" db="EMBL/GenBank/DDBJ databases">
        <authorList>
            <person name="Regsiter A."/>
            <person name="William W."/>
        </authorList>
    </citation>
    <scope>NUCLEOTIDE SEQUENCE</scope>
    <source>
        <strain evidence="6">TRIP AH-1</strain>
    </source>
</reference>
<dbReference type="Pfam" id="PF25601">
    <property type="entry name" value="AAA_lid_14"/>
    <property type="match status" value="1"/>
</dbReference>